<feature type="domain" description="O-methyltransferase C-terminal" evidence="5">
    <location>
        <begin position="76"/>
        <end position="286"/>
    </location>
</feature>
<dbReference type="Proteomes" id="UP000027138">
    <property type="component" value="Unassembled WGS sequence"/>
</dbReference>
<dbReference type="EMBL" id="KK914488">
    <property type="protein sequence ID" value="KDP35402.1"/>
    <property type="molecule type" value="Genomic_DNA"/>
</dbReference>
<protein>
    <submittedName>
        <fullName evidence="7">Uncharacterized protein</fullName>
    </submittedName>
</protein>
<dbReference type="SUPFAM" id="SSF53335">
    <property type="entry name" value="S-adenosyl-L-methionine-dependent methyltransferases"/>
    <property type="match status" value="1"/>
</dbReference>
<dbReference type="InterPro" id="IPR012967">
    <property type="entry name" value="COMT_dimerisation"/>
</dbReference>
<keyword evidence="8" id="KW-1185">Reference proteome</keyword>
<evidence type="ECO:0000256" key="4">
    <source>
        <dbReference type="PIRSR" id="PIRSR005739-1"/>
    </source>
</evidence>
<dbReference type="AlphaFoldDB" id="A0A067KH07"/>
<sequence length="305" mass="33891">MPLSDLVSALQVNPAKTHHVYRLMRLLVHSGFFSLQEEGYLLTPSSRFLLKDTSFGSIPFISLLLDPIMMDPFNCLRKWLKNDDQTPFVTAFGKSLYEYTGHDIRANNMLNEVTASDSIFLGKVVALKCKEVFKGLNSLVDVAGGTGNMSKAIANAFPSIKCTVLDLPHVVAVADSQGAKNLNFVAGDMFQAVPPADAALIKWVLHDWADEYCVKILKNCKEAITRNGKRENNNKVIIIDMVMGNKTSDGDLAEAELLFDMTVMACLTGKQRNEEEWAKLFIDAGFTKYKINYVLGPRALIEVYP</sequence>
<accession>A0A067KH07</accession>
<evidence type="ECO:0000259" key="5">
    <source>
        <dbReference type="Pfam" id="PF00891"/>
    </source>
</evidence>
<keyword evidence="3" id="KW-0949">S-adenosyl-L-methionine</keyword>
<evidence type="ECO:0000259" key="6">
    <source>
        <dbReference type="Pfam" id="PF08100"/>
    </source>
</evidence>
<name>A0A067KH07_JATCU</name>
<dbReference type="OrthoDB" id="824285at2759"/>
<dbReference type="SUPFAM" id="SSF46785">
    <property type="entry name" value="Winged helix' DNA-binding domain"/>
    <property type="match status" value="1"/>
</dbReference>
<dbReference type="Gene3D" id="1.10.10.10">
    <property type="entry name" value="Winged helix-like DNA-binding domain superfamily/Winged helix DNA-binding domain"/>
    <property type="match status" value="1"/>
</dbReference>
<evidence type="ECO:0000313" key="7">
    <source>
        <dbReference type="EMBL" id="KDP35402.1"/>
    </source>
</evidence>
<dbReference type="Gene3D" id="3.40.50.150">
    <property type="entry name" value="Vaccinia Virus protein VP39"/>
    <property type="match status" value="1"/>
</dbReference>
<dbReference type="GO" id="GO:0032259">
    <property type="term" value="P:methylation"/>
    <property type="evidence" value="ECO:0007669"/>
    <property type="project" value="UniProtKB-KW"/>
</dbReference>
<evidence type="ECO:0000256" key="1">
    <source>
        <dbReference type="ARBA" id="ARBA00022603"/>
    </source>
</evidence>
<dbReference type="FunFam" id="3.40.50.150:FF:000057">
    <property type="entry name" value="O-methyltransferase ZRP4"/>
    <property type="match status" value="1"/>
</dbReference>
<dbReference type="InterPro" id="IPR001077">
    <property type="entry name" value="COMT_C"/>
</dbReference>
<dbReference type="PANTHER" id="PTHR11746">
    <property type="entry name" value="O-METHYLTRANSFERASE"/>
    <property type="match status" value="1"/>
</dbReference>
<dbReference type="InterPro" id="IPR029063">
    <property type="entry name" value="SAM-dependent_MTases_sf"/>
</dbReference>
<dbReference type="GO" id="GO:0008171">
    <property type="term" value="F:O-methyltransferase activity"/>
    <property type="evidence" value="ECO:0007669"/>
    <property type="project" value="InterPro"/>
</dbReference>
<keyword evidence="1" id="KW-0489">Methyltransferase</keyword>
<dbReference type="InterPro" id="IPR036390">
    <property type="entry name" value="WH_DNA-bd_sf"/>
</dbReference>
<evidence type="ECO:0000313" key="8">
    <source>
        <dbReference type="Proteomes" id="UP000027138"/>
    </source>
</evidence>
<proteinExistence type="predicted"/>
<dbReference type="InterPro" id="IPR016461">
    <property type="entry name" value="COMT-like"/>
</dbReference>
<keyword evidence="2" id="KW-0808">Transferase</keyword>
<dbReference type="PROSITE" id="PS51683">
    <property type="entry name" value="SAM_OMT_II"/>
    <property type="match status" value="1"/>
</dbReference>
<dbReference type="Pfam" id="PF08100">
    <property type="entry name" value="Dimerisation"/>
    <property type="match status" value="1"/>
</dbReference>
<feature type="active site" description="Proton acceptor" evidence="4">
    <location>
        <position position="206"/>
    </location>
</feature>
<evidence type="ECO:0000256" key="2">
    <source>
        <dbReference type="ARBA" id="ARBA00022679"/>
    </source>
</evidence>
<dbReference type="Pfam" id="PF00891">
    <property type="entry name" value="Methyltransf_2"/>
    <property type="match status" value="1"/>
</dbReference>
<dbReference type="PIRSF" id="PIRSF005739">
    <property type="entry name" value="O-mtase"/>
    <property type="match status" value="1"/>
</dbReference>
<gene>
    <name evidence="7" type="ORF">JCGZ_10386</name>
</gene>
<dbReference type="InterPro" id="IPR036388">
    <property type="entry name" value="WH-like_DNA-bd_sf"/>
</dbReference>
<evidence type="ECO:0000256" key="3">
    <source>
        <dbReference type="ARBA" id="ARBA00022691"/>
    </source>
</evidence>
<organism evidence="7 8">
    <name type="scientific">Jatropha curcas</name>
    <name type="common">Barbados nut</name>
    <dbReference type="NCBI Taxonomy" id="180498"/>
    <lineage>
        <taxon>Eukaryota</taxon>
        <taxon>Viridiplantae</taxon>
        <taxon>Streptophyta</taxon>
        <taxon>Embryophyta</taxon>
        <taxon>Tracheophyta</taxon>
        <taxon>Spermatophyta</taxon>
        <taxon>Magnoliopsida</taxon>
        <taxon>eudicotyledons</taxon>
        <taxon>Gunneridae</taxon>
        <taxon>Pentapetalae</taxon>
        <taxon>rosids</taxon>
        <taxon>fabids</taxon>
        <taxon>Malpighiales</taxon>
        <taxon>Euphorbiaceae</taxon>
        <taxon>Crotonoideae</taxon>
        <taxon>Jatropheae</taxon>
        <taxon>Jatropha</taxon>
    </lineage>
</organism>
<feature type="domain" description="O-methyltransferase dimerisation" evidence="6">
    <location>
        <begin position="3"/>
        <end position="52"/>
    </location>
</feature>
<dbReference type="GO" id="GO:0046983">
    <property type="term" value="F:protein dimerization activity"/>
    <property type="evidence" value="ECO:0007669"/>
    <property type="project" value="InterPro"/>
</dbReference>
<reference evidence="7 8" key="1">
    <citation type="journal article" date="2014" name="PLoS ONE">
        <title>Global Analysis of Gene Expression Profiles in Physic Nut (Jatropha curcas L.) Seedlings Exposed to Salt Stress.</title>
        <authorList>
            <person name="Zhang L."/>
            <person name="Zhang C."/>
            <person name="Wu P."/>
            <person name="Chen Y."/>
            <person name="Li M."/>
            <person name="Jiang H."/>
            <person name="Wu G."/>
        </authorList>
    </citation>
    <scope>NUCLEOTIDE SEQUENCE [LARGE SCALE GENOMIC DNA]</scope>
    <source>
        <strain evidence="8">cv. GZQX0401</strain>
        <tissue evidence="7">Young leaves</tissue>
    </source>
</reference>